<dbReference type="Proteomes" id="UP000199297">
    <property type="component" value="Unassembled WGS sequence"/>
</dbReference>
<dbReference type="EMBL" id="FOBI01000002">
    <property type="protein sequence ID" value="SEK75216.1"/>
    <property type="molecule type" value="Genomic_DNA"/>
</dbReference>
<gene>
    <name evidence="2" type="ORF">SAMN05216262_102274</name>
</gene>
<keyword evidence="1" id="KW-0732">Signal</keyword>
<proteinExistence type="predicted"/>
<dbReference type="RefSeq" id="WP_139175493.1">
    <property type="nucleotide sequence ID" value="NZ_FOBI01000002.1"/>
</dbReference>
<protein>
    <recommendedName>
        <fullName evidence="4">Lipoprotein</fullName>
    </recommendedName>
</protein>
<keyword evidence="3" id="KW-1185">Reference proteome</keyword>
<dbReference type="AlphaFoldDB" id="A0A1H7JLF5"/>
<sequence length="91" mass="9811">MLFRNTIKIMAISLLLSLSGCSTTKSSHITCDFIAGAAGNAIERHDNKGGSDMHGNIVRRNENSDFLEGVLNIIGGMLTRAVNDKETELCT</sequence>
<dbReference type="OrthoDB" id="9964626at2"/>
<feature type="chain" id="PRO_5011565067" description="Lipoprotein" evidence="1">
    <location>
        <begin position="25"/>
        <end position="91"/>
    </location>
</feature>
<dbReference type="PROSITE" id="PS51257">
    <property type="entry name" value="PROKAR_LIPOPROTEIN"/>
    <property type="match status" value="1"/>
</dbReference>
<feature type="signal peptide" evidence="1">
    <location>
        <begin position="1"/>
        <end position="24"/>
    </location>
</feature>
<evidence type="ECO:0000313" key="2">
    <source>
        <dbReference type="EMBL" id="SEK75216.1"/>
    </source>
</evidence>
<organism evidence="2 3">
    <name type="scientific">Colwellia chukchiensis</name>
    <dbReference type="NCBI Taxonomy" id="641665"/>
    <lineage>
        <taxon>Bacteria</taxon>
        <taxon>Pseudomonadati</taxon>
        <taxon>Pseudomonadota</taxon>
        <taxon>Gammaproteobacteria</taxon>
        <taxon>Alteromonadales</taxon>
        <taxon>Colwelliaceae</taxon>
        <taxon>Colwellia</taxon>
    </lineage>
</organism>
<evidence type="ECO:0008006" key="4">
    <source>
        <dbReference type="Google" id="ProtNLM"/>
    </source>
</evidence>
<evidence type="ECO:0000256" key="1">
    <source>
        <dbReference type="SAM" id="SignalP"/>
    </source>
</evidence>
<name>A0A1H7JLF5_9GAMM</name>
<evidence type="ECO:0000313" key="3">
    <source>
        <dbReference type="Proteomes" id="UP000199297"/>
    </source>
</evidence>
<reference evidence="3" key="1">
    <citation type="submission" date="2016-10" db="EMBL/GenBank/DDBJ databases">
        <authorList>
            <person name="Varghese N."/>
            <person name="Submissions S."/>
        </authorList>
    </citation>
    <scope>NUCLEOTIDE SEQUENCE [LARGE SCALE GENOMIC DNA]</scope>
    <source>
        <strain evidence="3">CGMCC 1.9127</strain>
    </source>
</reference>
<accession>A0A1H7JLF5</accession>